<dbReference type="Proteomes" id="UP000757435">
    <property type="component" value="Unassembled WGS sequence"/>
</dbReference>
<feature type="compositionally biased region" description="Pro residues" evidence="1">
    <location>
        <begin position="62"/>
        <end position="77"/>
    </location>
</feature>
<feature type="compositionally biased region" description="Pro residues" evidence="1">
    <location>
        <begin position="111"/>
        <end position="135"/>
    </location>
</feature>
<protein>
    <submittedName>
        <fullName evidence="2">Uncharacterized protein</fullName>
    </submittedName>
</protein>
<gene>
    <name evidence="2" type="ORF">KME15_06830</name>
</gene>
<comment type="caution">
    <text evidence="2">The sequence shown here is derived from an EMBL/GenBank/DDBJ whole genome shotgun (WGS) entry which is preliminary data.</text>
</comment>
<evidence type="ECO:0000256" key="1">
    <source>
        <dbReference type="SAM" id="MobiDB-lite"/>
    </source>
</evidence>
<feature type="compositionally biased region" description="Pro residues" evidence="1">
    <location>
        <begin position="89"/>
        <end position="103"/>
    </location>
</feature>
<accession>A0A951ULJ8</accession>
<sequence length="237" mass="25752">MQVKSFGQVLFNVLCRPWLWMALGLHGWVLSLPIPPAPKPSQPVEVIEIPLTQIVPSTAPAVEPPPTVARSPVPTPAYQPVQPSLAQPPVNPPIPQALPPSPEPVTLASPEPSPIPSPEPSPIPSLEPSPSPLPQPWSSFPQVEGAQAGCHASESCWQTADTQWRSLATSLRQTLQMQGYSLEELPLDEDTGRRIYRVSKPNEIPYYLNLVSTREGTVYFLTEQPMTAEALNQVSGS</sequence>
<organism evidence="2 3">
    <name type="scientific">Drouetiella hepatica Uher 2000/2452</name>
    <dbReference type="NCBI Taxonomy" id="904376"/>
    <lineage>
        <taxon>Bacteria</taxon>
        <taxon>Bacillati</taxon>
        <taxon>Cyanobacteriota</taxon>
        <taxon>Cyanophyceae</taxon>
        <taxon>Oculatellales</taxon>
        <taxon>Oculatellaceae</taxon>
        <taxon>Drouetiella</taxon>
    </lineage>
</organism>
<evidence type="ECO:0000313" key="3">
    <source>
        <dbReference type="Proteomes" id="UP000757435"/>
    </source>
</evidence>
<proteinExistence type="predicted"/>
<feature type="region of interest" description="Disordered" evidence="1">
    <location>
        <begin position="57"/>
        <end position="145"/>
    </location>
</feature>
<reference evidence="2" key="1">
    <citation type="submission" date="2021-05" db="EMBL/GenBank/DDBJ databases">
        <authorList>
            <person name="Pietrasiak N."/>
            <person name="Ward R."/>
            <person name="Stajich J.E."/>
            <person name="Kurbessoian T."/>
        </authorList>
    </citation>
    <scope>NUCLEOTIDE SEQUENCE</scope>
    <source>
        <strain evidence="2">UHER 2000/2452</strain>
    </source>
</reference>
<evidence type="ECO:0000313" key="2">
    <source>
        <dbReference type="EMBL" id="MBW4658370.1"/>
    </source>
</evidence>
<dbReference type="EMBL" id="JAHHHD010000005">
    <property type="protein sequence ID" value="MBW4658370.1"/>
    <property type="molecule type" value="Genomic_DNA"/>
</dbReference>
<reference evidence="2" key="2">
    <citation type="journal article" date="2022" name="Microbiol. Resour. Announc.">
        <title>Metagenome Sequencing to Explore Phylogenomics of Terrestrial Cyanobacteria.</title>
        <authorList>
            <person name="Ward R.D."/>
            <person name="Stajich J.E."/>
            <person name="Johansen J.R."/>
            <person name="Huntemann M."/>
            <person name="Clum A."/>
            <person name="Foster B."/>
            <person name="Foster B."/>
            <person name="Roux S."/>
            <person name="Palaniappan K."/>
            <person name="Varghese N."/>
            <person name="Mukherjee S."/>
            <person name="Reddy T.B.K."/>
            <person name="Daum C."/>
            <person name="Copeland A."/>
            <person name="Chen I.A."/>
            <person name="Ivanova N.N."/>
            <person name="Kyrpides N.C."/>
            <person name="Shapiro N."/>
            <person name="Eloe-Fadrosh E.A."/>
            <person name="Pietrasiak N."/>
        </authorList>
    </citation>
    <scope>NUCLEOTIDE SEQUENCE</scope>
    <source>
        <strain evidence="2">UHER 2000/2452</strain>
    </source>
</reference>
<dbReference type="AlphaFoldDB" id="A0A951ULJ8"/>
<name>A0A951ULJ8_9CYAN</name>